<evidence type="ECO:0000313" key="3">
    <source>
        <dbReference type="EnsemblMetazoa" id="CLYHEMP011434.1"/>
    </source>
</evidence>
<dbReference type="Proteomes" id="UP000594262">
    <property type="component" value="Unplaced"/>
</dbReference>
<dbReference type="PROSITE" id="PS00571">
    <property type="entry name" value="AMIDASES"/>
    <property type="match status" value="1"/>
</dbReference>
<evidence type="ECO:0000259" key="2">
    <source>
        <dbReference type="Pfam" id="PF01425"/>
    </source>
</evidence>
<dbReference type="EnsemblMetazoa" id="CLYHEMT011434.2">
    <property type="protein sequence ID" value="CLYHEMP011434.2"/>
    <property type="gene ID" value="CLYHEMG011434"/>
</dbReference>
<organism evidence="3 4">
    <name type="scientific">Clytia hemisphaerica</name>
    <dbReference type="NCBI Taxonomy" id="252671"/>
    <lineage>
        <taxon>Eukaryota</taxon>
        <taxon>Metazoa</taxon>
        <taxon>Cnidaria</taxon>
        <taxon>Hydrozoa</taxon>
        <taxon>Hydroidolina</taxon>
        <taxon>Leptothecata</taxon>
        <taxon>Obeliida</taxon>
        <taxon>Clytiidae</taxon>
        <taxon>Clytia</taxon>
    </lineage>
</organism>
<comment type="similarity">
    <text evidence="1">Belongs to the amidase family.</text>
</comment>
<dbReference type="RefSeq" id="XP_066925247.1">
    <property type="nucleotide sequence ID" value="XM_067069146.1"/>
</dbReference>
<keyword evidence="4" id="KW-1185">Reference proteome</keyword>
<dbReference type="PANTHER" id="PTHR11895">
    <property type="entry name" value="TRANSAMIDASE"/>
    <property type="match status" value="1"/>
</dbReference>
<dbReference type="Pfam" id="PF01425">
    <property type="entry name" value="Amidase"/>
    <property type="match status" value="1"/>
</dbReference>
<dbReference type="GO" id="GO:0003824">
    <property type="term" value="F:catalytic activity"/>
    <property type="evidence" value="ECO:0007669"/>
    <property type="project" value="InterPro"/>
</dbReference>
<dbReference type="EnsemblMetazoa" id="CLYHEMT011434.1">
    <property type="protein sequence ID" value="CLYHEMP011434.1"/>
    <property type="gene ID" value="CLYHEMG011434"/>
</dbReference>
<dbReference type="InterPro" id="IPR000120">
    <property type="entry name" value="Amidase"/>
</dbReference>
<reference evidence="3" key="1">
    <citation type="submission" date="2021-01" db="UniProtKB">
        <authorList>
            <consortium name="EnsemblMetazoa"/>
        </authorList>
    </citation>
    <scope>IDENTIFICATION</scope>
</reference>
<accession>A0A7M5V4X9</accession>
<feature type="domain" description="Amidase" evidence="2">
    <location>
        <begin position="193"/>
        <end position="615"/>
    </location>
</feature>
<dbReference type="Gene3D" id="3.90.1300.10">
    <property type="entry name" value="Amidase signature (AS) domain"/>
    <property type="match status" value="1"/>
</dbReference>
<protein>
    <recommendedName>
        <fullName evidence="2">Amidase domain-containing protein</fullName>
    </recommendedName>
</protein>
<evidence type="ECO:0000313" key="4">
    <source>
        <dbReference type="Proteomes" id="UP000594262"/>
    </source>
</evidence>
<dbReference type="PANTHER" id="PTHR11895:SF67">
    <property type="entry name" value="AMIDASE DOMAIN-CONTAINING PROTEIN"/>
    <property type="match status" value="1"/>
</dbReference>
<dbReference type="OrthoDB" id="421993at2759"/>
<proteinExistence type="inferred from homology"/>
<dbReference type="SUPFAM" id="SSF75304">
    <property type="entry name" value="Amidase signature (AS) enzymes"/>
    <property type="match status" value="1"/>
</dbReference>
<dbReference type="InterPro" id="IPR023631">
    <property type="entry name" value="Amidase_dom"/>
</dbReference>
<sequence>MDTAYEIVDHTLRFTMNGKLIEIDLRQAIWPISTFSLFYLLFFKKSGFNSDQLLSLKKQSENAKSPDDKEYQPQDVNIPVVGGWLINLFRRIARSPFGRSVVSKNSKRDAGLDIFLKLSIPDKPTYYPILPPDEDIIKISQEHKVDFESLLKPSEADGFHYNTISDYNKAYREKRLTPSEIAQRVIAAIKKSHKTTTTQPNMRMISVYDEENIMKLANESTERWAANKPLSIFDGIPVAVKEEILLGDYRCRQGLPIDDLGYGEVIPVESEGQMVRRLREGGAMFIGMSNMHQIGIGVTGINQSKLHGTARNPVNPQYPPGGSSSGSAAAVASGLCPVALGADGGGSIRLPAAICGVVGAKASFARISGTGMRDGTDTLGHPGALCATTRDSALTYAFIAGKDPNYPIGLVQPEPTLYGFEETDLKSVRIGIDWTFFNDCVPEIAEVCRKAVEYLQEKRGATLVEISIPELQETSRAHIVAILTEMYSYHNELYNQYHDQLNTETELNLSMGATFTGEEYFKAQKQRTRSINILKRLFKSVDCILTPAFGEFQPKLTESMLEYGYFDLPRAAGIMRFAPQGNLTGIPGITVPAGYSSTTGLPIGLQIMAPWWREDVMFRMANATEGVMQLKKPQVYFDLINDSSTDLRSDDESE</sequence>
<dbReference type="InterPro" id="IPR036928">
    <property type="entry name" value="AS_sf"/>
</dbReference>
<dbReference type="AlphaFoldDB" id="A0A7M5V4X9"/>
<evidence type="ECO:0000256" key="1">
    <source>
        <dbReference type="ARBA" id="ARBA00009199"/>
    </source>
</evidence>
<dbReference type="InterPro" id="IPR020556">
    <property type="entry name" value="Amidase_CS"/>
</dbReference>
<dbReference type="GeneID" id="136812614"/>
<name>A0A7M5V4X9_9CNID</name>